<gene>
    <name evidence="5" type="ORF">N4S67_06200</name>
</gene>
<dbReference type="Pfam" id="PF00392">
    <property type="entry name" value="GntR"/>
    <property type="match status" value="1"/>
</dbReference>
<name>A0ABT2M6W9_9MYCO</name>
<dbReference type="Gene3D" id="1.10.10.10">
    <property type="entry name" value="Winged helix-like DNA-binding domain superfamily/Winged helix DNA-binding domain"/>
    <property type="match status" value="1"/>
</dbReference>
<evidence type="ECO:0000256" key="1">
    <source>
        <dbReference type="ARBA" id="ARBA00023015"/>
    </source>
</evidence>
<organism evidence="5 6">
    <name type="scientific">Mycobacterium deserti</name>
    <dbReference type="NCBI Taxonomy" id="2978347"/>
    <lineage>
        <taxon>Bacteria</taxon>
        <taxon>Bacillati</taxon>
        <taxon>Actinomycetota</taxon>
        <taxon>Actinomycetes</taxon>
        <taxon>Mycobacteriales</taxon>
        <taxon>Mycobacteriaceae</taxon>
        <taxon>Mycobacterium</taxon>
    </lineage>
</organism>
<dbReference type="EMBL" id="JAODWD010000002">
    <property type="protein sequence ID" value="MCT7658009.1"/>
    <property type="molecule type" value="Genomic_DNA"/>
</dbReference>
<proteinExistence type="predicted"/>
<dbReference type="RefSeq" id="WP_260992100.1">
    <property type="nucleotide sequence ID" value="NZ_JAODWD010000002.1"/>
</dbReference>
<evidence type="ECO:0000259" key="4">
    <source>
        <dbReference type="Pfam" id="PF00392"/>
    </source>
</evidence>
<keyword evidence="3" id="KW-0804">Transcription</keyword>
<accession>A0ABT2M6W9</accession>
<feature type="domain" description="HTH gntR-type" evidence="4">
    <location>
        <begin position="13"/>
        <end position="72"/>
    </location>
</feature>
<dbReference type="SUPFAM" id="SSF46785">
    <property type="entry name" value="Winged helix' DNA-binding domain"/>
    <property type="match status" value="1"/>
</dbReference>
<sequence length="126" mass="14228">MRGADSSQRTCTETVLDAIREEIVSGRPPAASKLNLEPYSKKFNVSQPVMRKVAGRLSEHRLLKANPQQGFNILPPSIEDLTALARARVRGNGRSARIDRKWGPVLGNRRRCPHRLTRHIGVRRTR</sequence>
<evidence type="ECO:0000256" key="3">
    <source>
        <dbReference type="ARBA" id="ARBA00023163"/>
    </source>
</evidence>
<dbReference type="Proteomes" id="UP001206639">
    <property type="component" value="Unassembled WGS sequence"/>
</dbReference>
<protein>
    <submittedName>
        <fullName evidence="5">GntR family transcriptional regulator</fullName>
    </submittedName>
</protein>
<evidence type="ECO:0000256" key="2">
    <source>
        <dbReference type="ARBA" id="ARBA00023125"/>
    </source>
</evidence>
<comment type="caution">
    <text evidence="5">The sequence shown here is derived from an EMBL/GenBank/DDBJ whole genome shotgun (WGS) entry which is preliminary data.</text>
</comment>
<reference evidence="6" key="1">
    <citation type="submission" date="2023-07" db="EMBL/GenBank/DDBJ databases">
        <authorList>
            <person name="Deng Y."/>
            <person name="Zhang Y.-Q."/>
        </authorList>
    </citation>
    <scope>NUCLEOTIDE SEQUENCE [LARGE SCALE GENOMIC DNA]</scope>
    <source>
        <strain evidence="6">CPCC 205710</strain>
    </source>
</reference>
<keyword evidence="6" id="KW-1185">Reference proteome</keyword>
<dbReference type="InterPro" id="IPR036390">
    <property type="entry name" value="WH_DNA-bd_sf"/>
</dbReference>
<keyword evidence="1" id="KW-0805">Transcription regulation</keyword>
<evidence type="ECO:0000313" key="6">
    <source>
        <dbReference type="Proteomes" id="UP001206639"/>
    </source>
</evidence>
<dbReference type="InterPro" id="IPR000524">
    <property type="entry name" value="Tscrpt_reg_HTH_GntR"/>
</dbReference>
<dbReference type="InterPro" id="IPR036388">
    <property type="entry name" value="WH-like_DNA-bd_sf"/>
</dbReference>
<keyword evidence="2" id="KW-0238">DNA-binding</keyword>
<evidence type="ECO:0000313" key="5">
    <source>
        <dbReference type="EMBL" id="MCT7658009.1"/>
    </source>
</evidence>